<dbReference type="InterPro" id="IPR036286">
    <property type="entry name" value="LexA/Signal_pep-like_sf"/>
</dbReference>
<accession>A0ABU9TP60</accession>
<reference evidence="10 11" key="1">
    <citation type="submission" date="2024-03" db="EMBL/GenBank/DDBJ databases">
        <title>Community enrichment and isolation of bacterial strains for fucoidan degradation.</title>
        <authorList>
            <person name="Sichert A."/>
        </authorList>
    </citation>
    <scope>NUCLEOTIDE SEQUENCE [LARGE SCALE GENOMIC DNA]</scope>
    <source>
        <strain evidence="10 11">AS76</strain>
    </source>
</reference>
<evidence type="ECO:0000256" key="3">
    <source>
        <dbReference type="ARBA" id="ARBA00013208"/>
    </source>
</evidence>
<dbReference type="PROSITE" id="PS00760">
    <property type="entry name" value="SPASE_I_2"/>
    <property type="match status" value="1"/>
</dbReference>
<dbReference type="PANTHER" id="PTHR43390">
    <property type="entry name" value="SIGNAL PEPTIDASE I"/>
    <property type="match status" value="1"/>
</dbReference>
<organism evidence="10 11">
    <name type="scientific">Neptuniibacter pectenicola</name>
    <dbReference type="NCBI Taxonomy" id="1806669"/>
    <lineage>
        <taxon>Bacteria</taxon>
        <taxon>Pseudomonadati</taxon>
        <taxon>Pseudomonadota</taxon>
        <taxon>Gammaproteobacteria</taxon>
        <taxon>Oceanospirillales</taxon>
        <taxon>Oceanospirillaceae</taxon>
        <taxon>Neptuniibacter</taxon>
    </lineage>
</organism>
<sequence length="233" mass="26635">MIDWKYQTFFVAAFSLFCPLHAYFLVKHFEPSSARGWYSKGWGVLAVYMAVVISVILFRSFLYEPFAFPSTSMQPTLQQGNHLIVKKLGYRTYGTYGVHLTRQDIASPELMQRGKLYAFYPPHKDVPFVKRLMALPGDRIAIQGNNIRVNGSVLASKLLYETDQLTVYEEMQDGSIYLIQRLKGFPSNDMGERVVPENSYFFMGDNRDNSADSRFWGSVASDSIIGEVIYVLK</sequence>
<dbReference type="Gene3D" id="2.10.109.10">
    <property type="entry name" value="Umud Fragment, subunit A"/>
    <property type="match status" value="1"/>
</dbReference>
<keyword evidence="7" id="KW-1133">Transmembrane helix</keyword>
<dbReference type="InterPro" id="IPR019758">
    <property type="entry name" value="Pept_S26A_signal_pept_1_CS"/>
</dbReference>
<dbReference type="RefSeq" id="WP_342853475.1">
    <property type="nucleotide sequence ID" value="NZ_JBBMRA010000001.1"/>
</dbReference>
<dbReference type="PROSITE" id="PS00761">
    <property type="entry name" value="SPASE_I_3"/>
    <property type="match status" value="1"/>
</dbReference>
<evidence type="ECO:0000259" key="9">
    <source>
        <dbReference type="Pfam" id="PF10502"/>
    </source>
</evidence>
<dbReference type="PRINTS" id="PR00727">
    <property type="entry name" value="LEADERPTASE"/>
</dbReference>
<keyword evidence="7" id="KW-0812">Transmembrane</keyword>
<evidence type="ECO:0000256" key="8">
    <source>
        <dbReference type="RuleBase" id="RU362042"/>
    </source>
</evidence>
<feature type="transmembrane region" description="Helical" evidence="7">
    <location>
        <begin position="6"/>
        <end position="26"/>
    </location>
</feature>
<comment type="subcellular location">
    <subcellularLocation>
        <location evidence="8">Membrane</location>
        <topology evidence="8">Multi-pass membrane protein</topology>
    </subcellularLocation>
</comment>
<protein>
    <recommendedName>
        <fullName evidence="4 7">Signal peptidase I</fullName>
        <ecNumber evidence="3 7">3.4.21.89</ecNumber>
    </recommendedName>
</protein>
<proteinExistence type="inferred from homology"/>
<dbReference type="NCBIfam" id="TIGR02227">
    <property type="entry name" value="sigpep_I_bact"/>
    <property type="match status" value="1"/>
</dbReference>
<evidence type="ECO:0000256" key="6">
    <source>
        <dbReference type="ARBA" id="ARBA00022801"/>
    </source>
</evidence>
<evidence type="ECO:0000256" key="7">
    <source>
        <dbReference type="RuleBase" id="RU003993"/>
    </source>
</evidence>
<dbReference type="InterPro" id="IPR019533">
    <property type="entry name" value="Peptidase_S26"/>
</dbReference>
<dbReference type="InterPro" id="IPR019756">
    <property type="entry name" value="Pept_S26A_signal_pept_1_Ser-AS"/>
</dbReference>
<comment type="similarity">
    <text evidence="2 8">Belongs to the peptidase S26 family.</text>
</comment>
<evidence type="ECO:0000256" key="5">
    <source>
        <dbReference type="ARBA" id="ARBA00022670"/>
    </source>
</evidence>
<dbReference type="CDD" id="cd06530">
    <property type="entry name" value="S26_SPase_I"/>
    <property type="match status" value="1"/>
</dbReference>
<name>A0ABU9TP60_9GAMM</name>
<dbReference type="Proteomes" id="UP001449225">
    <property type="component" value="Unassembled WGS sequence"/>
</dbReference>
<keyword evidence="6 7" id="KW-0378">Hydrolase</keyword>
<dbReference type="InterPro" id="IPR019757">
    <property type="entry name" value="Pept_S26A_signal_pept_1_Lys-AS"/>
</dbReference>
<dbReference type="EC" id="3.4.21.89" evidence="3 7"/>
<keyword evidence="7" id="KW-0472">Membrane</keyword>
<evidence type="ECO:0000256" key="4">
    <source>
        <dbReference type="ARBA" id="ARBA00019232"/>
    </source>
</evidence>
<dbReference type="Pfam" id="PF10502">
    <property type="entry name" value="Peptidase_S26"/>
    <property type="match status" value="1"/>
</dbReference>
<dbReference type="PANTHER" id="PTHR43390:SF1">
    <property type="entry name" value="CHLOROPLAST PROCESSING PEPTIDASE"/>
    <property type="match status" value="1"/>
</dbReference>
<dbReference type="PROSITE" id="PS00501">
    <property type="entry name" value="SPASE_I_1"/>
    <property type="match status" value="1"/>
</dbReference>
<feature type="transmembrane region" description="Helical" evidence="7">
    <location>
        <begin position="38"/>
        <end position="62"/>
    </location>
</feature>
<evidence type="ECO:0000256" key="2">
    <source>
        <dbReference type="ARBA" id="ARBA00009370"/>
    </source>
</evidence>
<dbReference type="InterPro" id="IPR000223">
    <property type="entry name" value="Pept_S26A_signal_pept_1"/>
</dbReference>
<comment type="caution">
    <text evidence="10">The sequence shown here is derived from an EMBL/GenBank/DDBJ whole genome shotgun (WGS) entry which is preliminary data.</text>
</comment>
<dbReference type="EMBL" id="JBBMRA010000001">
    <property type="protein sequence ID" value="MEM5535032.1"/>
    <property type="molecule type" value="Genomic_DNA"/>
</dbReference>
<gene>
    <name evidence="10" type="primary">lepB</name>
    <name evidence="10" type="ORF">WNY58_01385</name>
</gene>
<dbReference type="SUPFAM" id="SSF51306">
    <property type="entry name" value="LexA/Signal peptidase"/>
    <property type="match status" value="1"/>
</dbReference>
<evidence type="ECO:0000313" key="10">
    <source>
        <dbReference type="EMBL" id="MEM5535032.1"/>
    </source>
</evidence>
<feature type="domain" description="Peptidase S26" evidence="9">
    <location>
        <begin position="46"/>
        <end position="230"/>
    </location>
</feature>
<evidence type="ECO:0000313" key="11">
    <source>
        <dbReference type="Proteomes" id="UP001449225"/>
    </source>
</evidence>
<keyword evidence="5 7" id="KW-0645">Protease</keyword>
<dbReference type="GO" id="GO:0009003">
    <property type="term" value="F:signal peptidase activity"/>
    <property type="evidence" value="ECO:0007669"/>
    <property type="project" value="UniProtKB-EC"/>
</dbReference>
<comment type="catalytic activity">
    <reaction evidence="1 7">
        <text>Cleavage of hydrophobic, N-terminal signal or leader sequences from secreted and periplasmic proteins.</text>
        <dbReference type="EC" id="3.4.21.89"/>
    </reaction>
</comment>
<evidence type="ECO:0000256" key="1">
    <source>
        <dbReference type="ARBA" id="ARBA00000677"/>
    </source>
</evidence>
<keyword evidence="11" id="KW-1185">Reference proteome</keyword>